<dbReference type="EMBL" id="JAVKGT010000044">
    <property type="protein sequence ID" value="MDR5712951.1"/>
    <property type="molecule type" value="Genomic_DNA"/>
</dbReference>
<comment type="caution">
    <text evidence="2">The sequence shown here is derived from an EMBL/GenBank/DDBJ whole genome shotgun (WGS) entry which is preliminary data.</text>
</comment>
<dbReference type="Proteomes" id="UP001260872">
    <property type="component" value="Unassembled WGS sequence"/>
</dbReference>
<evidence type="ECO:0000313" key="2">
    <source>
        <dbReference type="EMBL" id="MDR5712951.1"/>
    </source>
</evidence>
<dbReference type="RefSeq" id="WP_310538319.1">
    <property type="nucleotide sequence ID" value="NZ_BAAAOC010000012.1"/>
</dbReference>
<proteinExistence type="predicted"/>
<gene>
    <name evidence="2" type="ORF">RH857_12555</name>
</gene>
<reference evidence="3" key="1">
    <citation type="submission" date="2023-07" db="EMBL/GenBank/DDBJ databases">
        <title>Description of three actinobacteria isolated from air of manufacturing shop in a pharmaceutical factory.</title>
        <authorList>
            <person name="Zhang D.-F."/>
        </authorList>
    </citation>
    <scope>NUCLEOTIDE SEQUENCE [LARGE SCALE GENOMIC DNA]</scope>
    <source>
        <strain evidence="3">CCTCC AB 207010</strain>
    </source>
</reference>
<evidence type="ECO:0000313" key="3">
    <source>
        <dbReference type="Proteomes" id="UP001260872"/>
    </source>
</evidence>
<feature type="coiled-coil region" evidence="1">
    <location>
        <begin position="36"/>
        <end position="84"/>
    </location>
</feature>
<organism evidence="2 3">
    <name type="scientific">Nesterenkonia flava</name>
    <dbReference type="NCBI Taxonomy" id="469799"/>
    <lineage>
        <taxon>Bacteria</taxon>
        <taxon>Bacillati</taxon>
        <taxon>Actinomycetota</taxon>
        <taxon>Actinomycetes</taxon>
        <taxon>Micrococcales</taxon>
        <taxon>Micrococcaceae</taxon>
        <taxon>Nesterenkonia</taxon>
    </lineage>
</organism>
<evidence type="ECO:0000256" key="1">
    <source>
        <dbReference type="SAM" id="Coils"/>
    </source>
</evidence>
<name>A0ABU1FWA1_9MICC</name>
<keyword evidence="3" id="KW-1185">Reference proteome</keyword>
<keyword evidence="1" id="KW-0175">Coiled coil</keyword>
<protein>
    <submittedName>
        <fullName evidence="2">Uncharacterized protein</fullName>
    </submittedName>
</protein>
<sequence>MTQQYVQRPSTWNDLAVAWAATQDHSTFHLHAMAARDFIHRELDQLKTENTAYEATVQRLENENEQLKRRCESYEEQEMGVAAECCDRHLSTHRTITADELRPGMWVAHRLKNGPWAATKIRPGSEFMDSVEFVLLSEPAEAAAPVKVGDKITTAELLDALPVGTVLLDNEGDGVQKLHENLGWLWSAEGADFTTAAGLAKSYAPLTVLHLPEKETPSA</sequence>
<accession>A0ABU1FWA1</accession>